<dbReference type="InterPro" id="IPR036052">
    <property type="entry name" value="TrpB-like_PALP_sf"/>
</dbReference>
<evidence type="ECO:0000256" key="8">
    <source>
        <dbReference type="ARBA" id="ARBA00023192"/>
    </source>
</evidence>
<evidence type="ECO:0000256" key="9">
    <source>
        <dbReference type="ARBA" id="ARBA00047931"/>
    </source>
</evidence>
<comment type="similarity">
    <text evidence="3">Belongs to the cysteine synthase/cystathionine beta-synthase family.</text>
</comment>
<dbReference type="NCBIfam" id="TIGR01136">
    <property type="entry name" value="cysKM"/>
    <property type="match status" value="1"/>
</dbReference>
<feature type="domain" description="Tryptophan synthase beta chain-like PALP" evidence="12">
    <location>
        <begin position="17"/>
        <end position="305"/>
    </location>
</feature>
<organism evidence="13 14">
    <name type="scientific">PS1 clade bacterium</name>
    <dbReference type="NCBI Taxonomy" id="2175152"/>
    <lineage>
        <taxon>Bacteria</taxon>
        <taxon>Pseudomonadati</taxon>
        <taxon>Pseudomonadota</taxon>
        <taxon>Alphaproteobacteria</taxon>
        <taxon>PS1 clade</taxon>
    </lineage>
</organism>
<feature type="modified residue" description="N6-(pyridoxal phosphate)lysine" evidence="11">
    <location>
        <position position="56"/>
    </location>
</feature>
<dbReference type="AlphaFoldDB" id="A0A937L6X1"/>
<dbReference type="Proteomes" id="UP000785783">
    <property type="component" value="Unassembled WGS sequence"/>
</dbReference>
<dbReference type="Gene3D" id="3.40.50.1100">
    <property type="match status" value="2"/>
</dbReference>
<evidence type="ECO:0000313" key="13">
    <source>
        <dbReference type="EMBL" id="MBL6761998.1"/>
    </source>
</evidence>
<dbReference type="InterPro" id="IPR001926">
    <property type="entry name" value="TrpB-like_PALP"/>
</dbReference>
<keyword evidence="6 13" id="KW-0808">Transferase</keyword>
<dbReference type="EMBL" id="JADHOK010000057">
    <property type="protein sequence ID" value="MBL6761998.1"/>
    <property type="molecule type" value="Genomic_DNA"/>
</dbReference>
<name>A0A937L6X1_9PROT</name>
<dbReference type="PANTHER" id="PTHR10314">
    <property type="entry name" value="CYSTATHIONINE BETA-SYNTHASE"/>
    <property type="match status" value="1"/>
</dbReference>
<feature type="binding site" evidence="10">
    <location>
        <begin position="190"/>
        <end position="194"/>
    </location>
    <ligand>
        <name>pyridoxal 5'-phosphate</name>
        <dbReference type="ChEBI" id="CHEBI:597326"/>
    </ligand>
</feature>
<dbReference type="NCBIfam" id="TIGR01139">
    <property type="entry name" value="cysK"/>
    <property type="match status" value="1"/>
</dbReference>
<proteinExistence type="inferred from homology"/>
<gene>
    <name evidence="13" type="primary">cysK</name>
    <name evidence="13" type="ORF">ISQ19_04795</name>
</gene>
<evidence type="ECO:0000256" key="10">
    <source>
        <dbReference type="PIRSR" id="PIRSR605856-50"/>
    </source>
</evidence>
<dbReference type="GO" id="GO:0006535">
    <property type="term" value="P:cysteine biosynthetic process from serine"/>
    <property type="evidence" value="ECO:0007669"/>
    <property type="project" value="InterPro"/>
</dbReference>
<evidence type="ECO:0000256" key="11">
    <source>
        <dbReference type="PIRSR" id="PIRSR605856-51"/>
    </source>
</evidence>
<dbReference type="Pfam" id="PF00291">
    <property type="entry name" value="PALP"/>
    <property type="match status" value="1"/>
</dbReference>
<evidence type="ECO:0000256" key="4">
    <source>
        <dbReference type="ARBA" id="ARBA00012681"/>
    </source>
</evidence>
<sequence length="320" mass="33883">MTETTKKPGRGRIYSSITETIGDTPIVEVSRMAGEYGIAAKIFAKLEFFNPIASVKDRIGVAILDALQADGKIKPDTVLVEPTSGNTGIALAFACAARGIELVLCMPESMSLERRKMLSLLGAKLELTPAEQGMKGAIAKAGELLAQNDNWVMPQQFENPANPEIHRRTTAEEIWNDMDGKVDVVISGVGTGGTFTGIGSVFKPRNPDIKMIAVEPEDSPILSGGDPGPHKIQGIGAGFVPANMDMQWLDEVVTIGNETAFETARKLARIEGIPGGISTGAAMAAALEVGGRADMAGKNIVVILPSFAERYLSTALFEGL</sequence>
<evidence type="ECO:0000256" key="5">
    <source>
        <dbReference type="ARBA" id="ARBA00022605"/>
    </source>
</evidence>
<evidence type="ECO:0000259" key="12">
    <source>
        <dbReference type="Pfam" id="PF00291"/>
    </source>
</evidence>
<dbReference type="InterPro" id="IPR050214">
    <property type="entry name" value="Cys_Synth/Cystath_Beta-Synth"/>
</dbReference>
<comment type="catalytic activity">
    <reaction evidence="9">
        <text>O-acetyl-L-serine + hydrogen sulfide = L-cysteine + acetate</text>
        <dbReference type="Rhea" id="RHEA:14829"/>
        <dbReference type="ChEBI" id="CHEBI:29919"/>
        <dbReference type="ChEBI" id="CHEBI:30089"/>
        <dbReference type="ChEBI" id="CHEBI:35235"/>
        <dbReference type="ChEBI" id="CHEBI:58340"/>
        <dbReference type="EC" id="2.5.1.47"/>
    </reaction>
</comment>
<dbReference type="GO" id="GO:0004124">
    <property type="term" value="F:cysteine synthase activity"/>
    <property type="evidence" value="ECO:0007669"/>
    <property type="project" value="UniProtKB-EC"/>
</dbReference>
<reference evidence="13" key="1">
    <citation type="submission" date="2020-10" db="EMBL/GenBank/DDBJ databases">
        <title>Microbiome of the Black Sea water column analyzed by genome centric metagenomics.</title>
        <authorList>
            <person name="Cabello-Yeves P.J."/>
            <person name="Callieri C."/>
            <person name="Picazo A."/>
            <person name="Mehrshad M."/>
            <person name="Haro-Moreno J.M."/>
            <person name="Roda-Garcia J."/>
            <person name="Dzembekova N."/>
            <person name="Slabakova V."/>
            <person name="Slabakova N."/>
            <person name="Moncheva S."/>
            <person name="Rodriguez-Valera F."/>
        </authorList>
    </citation>
    <scope>NUCLEOTIDE SEQUENCE</scope>
    <source>
        <strain evidence="13">BS307-5m-G5</strain>
    </source>
</reference>
<evidence type="ECO:0000313" key="14">
    <source>
        <dbReference type="Proteomes" id="UP000785783"/>
    </source>
</evidence>
<dbReference type="InterPro" id="IPR005856">
    <property type="entry name" value="Cys_synth"/>
</dbReference>
<comment type="caution">
    <text evidence="13">The sequence shown here is derived from an EMBL/GenBank/DDBJ whole genome shotgun (WGS) entry which is preliminary data.</text>
</comment>
<keyword evidence="5" id="KW-0028">Amino-acid biosynthesis</keyword>
<evidence type="ECO:0000256" key="2">
    <source>
        <dbReference type="ARBA" id="ARBA00004962"/>
    </source>
</evidence>
<evidence type="ECO:0000256" key="6">
    <source>
        <dbReference type="ARBA" id="ARBA00022679"/>
    </source>
</evidence>
<protein>
    <recommendedName>
        <fullName evidence="4">cysteine synthase</fullName>
        <ecNumber evidence="4">2.5.1.47</ecNumber>
    </recommendedName>
</protein>
<dbReference type="SUPFAM" id="SSF53686">
    <property type="entry name" value="Tryptophan synthase beta subunit-like PLP-dependent enzymes"/>
    <property type="match status" value="1"/>
</dbReference>
<keyword evidence="8" id="KW-0198">Cysteine biosynthesis</keyword>
<dbReference type="GO" id="GO:0005737">
    <property type="term" value="C:cytoplasm"/>
    <property type="evidence" value="ECO:0007669"/>
    <property type="project" value="UniProtKB-ARBA"/>
</dbReference>
<dbReference type="FunFam" id="3.40.50.1100:FF:000067">
    <property type="entry name" value="Cysteine synthase"/>
    <property type="match status" value="1"/>
</dbReference>
<evidence type="ECO:0000256" key="1">
    <source>
        <dbReference type="ARBA" id="ARBA00001933"/>
    </source>
</evidence>
<comment type="cofactor">
    <cofactor evidence="1 10">
        <name>pyridoxal 5'-phosphate</name>
        <dbReference type="ChEBI" id="CHEBI:597326"/>
    </cofactor>
</comment>
<dbReference type="EC" id="2.5.1.47" evidence="4"/>
<keyword evidence="7 10" id="KW-0663">Pyridoxal phosphate</keyword>
<comment type="pathway">
    <text evidence="2">Amino-acid biosynthesis; L-cysteine biosynthesis; L-cysteine from L-serine: step 2/2.</text>
</comment>
<feature type="binding site" evidence="10">
    <location>
        <position position="86"/>
    </location>
    <ligand>
        <name>pyridoxal 5'-phosphate</name>
        <dbReference type="ChEBI" id="CHEBI:597326"/>
    </ligand>
</feature>
<evidence type="ECO:0000256" key="7">
    <source>
        <dbReference type="ARBA" id="ARBA00022898"/>
    </source>
</evidence>
<feature type="binding site" evidence="10">
    <location>
        <position position="278"/>
    </location>
    <ligand>
        <name>pyridoxal 5'-phosphate</name>
        <dbReference type="ChEBI" id="CHEBI:597326"/>
    </ligand>
</feature>
<dbReference type="CDD" id="cd01561">
    <property type="entry name" value="CBS_like"/>
    <property type="match status" value="1"/>
</dbReference>
<evidence type="ECO:0000256" key="3">
    <source>
        <dbReference type="ARBA" id="ARBA00007103"/>
    </source>
</evidence>
<dbReference type="InterPro" id="IPR005859">
    <property type="entry name" value="CysK"/>
</dbReference>
<accession>A0A937L6X1</accession>